<evidence type="ECO:0000256" key="4">
    <source>
        <dbReference type="ARBA" id="ARBA00022692"/>
    </source>
</evidence>
<dbReference type="GO" id="GO:0005886">
    <property type="term" value="C:plasma membrane"/>
    <property type="evidence" value="ECO:0007669"/>
    <property type="project" value="UniProtKB-SubCell"/>
</dbReference>
<dbReference type="Gene3D" id="1.10.3720.10">
    <property type="entry name" value="MetI-like"/>
    <property type="match status" value="1"/>
</dbReference>
<dbReference type="PANTHER" id="PTHR43227:SF8">
    <property type="entry name" value="DIACETYLCHITOBIOSE UPTAKE SYSTEM PERMEASE PROTEIN DASB"/>
    <property type="match status" value="1"/>
</dbReference>
<keyword evidence="6 7" id="KW-0472">Membrane</keyword>
<comment type="subcellular location">
    <subcellularLocation>
        <location evidence="1 7">Cell membrane</location>
        <topology evidence="1 7">Multi-pass membrane protein</topology>
    </subcellularLocation>
</comment>
<evidence type="ECO:0000256" key="1">
    <source>
        <dbReference type="ARBA" id="ARBA00004651"/>
    </source>
</evidence>
<dbReference type="PROSITE" id="PS50928">
    <property type="entry name" value="ABC_TM1"/>
    <property type="match status" value="1"/>
</dbReference>
<feature type="transmembrane region" description="Helical" evidence="7">
    <location>
        <begin position="76"/>
        <end position="103"/>
    </location>
</feature>
<feature type="domain" description="ABC transmembrane type-1" evidence="8">
    <location>
        <begin position="81"/>
        <end position="297"/>
    </location>
</feature>
<comment type="similarity">
    <text evidence="7">Belongs to the binding-protein-dependent transport system permease family.</text>
</comment>
<dbReference type="Pfam" id="PF00528">
    <property type="entry name" value="BPD_transp_1"/>
    <property type="match status" value="1"/>
</dbReference>
<evidence type="ECO:0000313" key="9">
    <source>
        <dbReference type="EMBL" id="KDN82369.1"/>
    </source>
</evidence>
<keyword evidence="3" id="KW-1003">Cell membrane</keyword>
<dbReference type="AlphaFoldDB" id="A0A066YQV7"/>
<feature type="transmembrane region" description="Helical" evidence="7">
    <location>
        <begin position="169"/>
        <end position="191"/>
    </location>
</feature>
<dbReference type="InterPro" id="IPR000515">
    <property type="entry name" value="MetI-like"/>
</dbReference>
<dbReference type="RefSeq" id="WP_051653508.1">
    <property type="nucleotide sequence ID" value="NZ_KK853997.1"/>
</dbReference>
<name>A0A066YQV7_9ACTN</name>
<dbReference type="InterPro" id="IPR035906">
    <property type="entry name" value="MetI-like_sf"/>
</dbReference>
<evidence type="ECO:0000256" key="5">
    <source>
        <dbReference type="ARBA" id="ARBA00022989"/>
    </source>
</evidence>
<dbReference type="Proteomes" id="UP000027178">
    <property type="component" value="Unassembled WGS sequence"/>
</dbReference>
<evidence type="ECO:0000313" key="10">
    <source>
        <dbReference type="Proteomes" id="UP000027178"/>
    </source>
</evidence>
<accession>A0A066YQV7</accession>
<keyword evidence="10" id="KW-1185">Reference proteome</keyword>
<feature type="transmembrane region" description="Helical" evidence="7">
    <location>
        <begin position="276"/>
        <end position="298"/>
    </location>
</feature>
<dbReference type="PATRIC" id="fig|1348663.4.peg.5686"/>
<gene>
    <name evidence="9" type="ORF">KCH_58760</name>
</gene>
<keyword evidence="2 7" id="KW-0813">Transport</keyword>
<feature type="transmembrane region" description="Helical" evidence="7">
    <location>
        <begin position="17"/>
        <end position="39"/>
    </location>
</feature>
<keyword evidence="5 7" id="KW-1133">Transmembrane helix</keyword>
<evidence type="ECO:0000256" key="3">
    <source>
        <dbReference type="ARBA" id="ARBA00022475"/>
    </source>
</evidence>
<proteinExistence type="inferred from homology"/>
<dbReference type="CDD" id="cd06261">
    <property type="entry name" value="TM_PBP2"/>
    <property type="match status" value="1"/>
</dbReference>
<reference evidence="9 10" key="1">
    <citation type="submission" date="2014-05" db="EMBL/GenBank/DDBJ databases">
        <title>Draft Genome Sequence of Kitasatospora cheerisanensis KCTC 2395.</title>
        <authorList>
            <person name="Nam D.H."/>
        </authorList>
    </citation>
    <scope>NUCLEOTIDE SEQUENCE [LARGE SCALE GENOMIC DNA]</scope>
    <source>
        <strain evidence="9 10">KCTC 2395</strain>
    </source>
</reference>
<protein>
    <recommendedName>
        <fullName evidence="8">ABC transmembrane type-1 domain-containing protein</fullName>
    </recommendedName>
</protein>
<dbReference type="eggNOG" id="COG1175">
    <property type="taxonomic scope" value="Bacteria"/>
</dbReference>
<organism evidence="9 10">
    <name type="scientific">Kitasatospora cheerisanensis KCTC 2395</name>
    <dbReference type="NCBI Taxonomy" id="1348663"/>
    <lineage>
        <taxon>Bacteria</taxon>
        <taxon>Bacillati</taxon>
        <taxon>Actinomycetota</taxon>
        <taxon>Actinomycetes</taxon>
        <taxon>Kitasatosporales</taxon>
        <taxon>Streptomycetaceae</taxon>
        <taxon>Kitasatospora</taxon>
    </lineage>
</organism>
<comment type="caution">
    <text evidence="9">The sequence shown here is derived from an EMBL/GenBank/DDBJ whole genome shotgun (WGS) entry which is preliminary data.</text>
</comment>
<dbReference type="SUPFAM" id="SSF161098">
    <property type="entry name" value="MetI-like"/>
    <property type="match status" value="1"/>
</dbReference>
<feature type="transmembrane region" description="Helical" evidence="7">
    <location>
        <begin position="228"/>
        <end position="249"/>
    </location>
</feature>
<dbReference type="EMBL" id="JNBY01000112">
    <property type="protein sequence ID" value="KDN82369.1"/>
    <property type="molecule type" value="Genomic_DNA"/>
</dbReference>
<dbReference type="OrthoDB" id="9804439at2"/>
<evidence type="ECO:0000259" key="8">
    <source>
        <dbReference type="PROSITE" id="PS50928"/>
    </source>
</evidence>
<dbReference type="PANTHER" id="PTHR43227">
    <property type="entry name" value="BLL4140 PROTEIN"/>
    <property type="match status" value="1"/>
</dbReference>
<evidence type="ECO:0000256" key="2">
    <source>
        <dbReference type="ARBA" id="ARBA00022448"/>
    </source>
</evidence>
<dbReference type="HOGENOM" id="CLU_016047_0_3_11"/>
<feature type="transmembrane region" description="Helical" evidence="7">
    <location>
        <begin position="115"/>
        <end position="140"/>
    </location>
</feature>
<sequence length="308" mass="34157">MSADGSGRRPTRRRPRLLPYLLIAPTALALLLVLGYPLVDMVVLAFQDMTREQLFSGAAPPWAGLEQFRRVLGDGFFWTVVARTVVFTAVCVALTVLCGLFTARLMHRASPWVRATIAGMLVTVWAMPVMVAASVFRWLFDADYGVVNWLLSRLPGVDLARHNWFTDPWQGFAVIVAVVVWGSLPFAAITLRAALAQVPPELEESAVLDGARPFQVLRHVVLPTIRPVLVMVTTLSAIWDFGVFNQIWLMRGGQPEREYYLLGVYSFIESFAVNRYSAGAAIALVTVVLLLAGSVVHLRQMFRTGEVE</sequence>
<dbReference type="GO" id="GO:0055085">
    <property type="term" value="P:transmembrane transport"/>
    <property type="evidence" value="ECO:0007669"/>
    <property type="project" value="InterPro"/>
</dbReference>
<evidence type="ECO:0000256" key="7">
    <source>
        <dbReference type="RuleBase" id="RU363032"/>
    </source>
</evidence>
<keyword evidence="4 7" id="KW-0812">Transmembrane</keyword>
<dbReference type="InterPro" id="IPR050809">
    <property type="entry name" value="UgpAE/MalFG_permease"/>
</dbReference>
<evidence type="ECO:0000256" key="6">
    <source>
        <dbReference type="ARBA" id="ARBA00023136"/>
    </source>
</evidence>